<dbReference type="GO" id="GO:0015211">
    <property type="term" value="F:purine nucleoside transmembrane transporter activity"/>
    <property type="evidence" value="ECO:0007669"/>
    <property type="project" value="UniProtKB-UniRule"/>
</dbReference>
<feature type="signal peptide" evidence="8">
    <location>
        <begin position="1"/>
        <end position="18"/>
    </location>
</feature>
<feature type="transmembrane region" description="Helical" evidence="7">
    <location>
        <begin position="106"/>
        <end position="124"/>
    </location>
</feature>
<evidence type="ECO:0000256" key="2">
    <source>
        <dbReference type="ARBA" id="ARBA00006213"/>
    </source>
</evidence>
<evidence type="ECO:0000256" key="3">
    <source>
        <dbReference type="ARBA" id="ARBA00022448"/>
    </source>
</evidence>
<keyword evidence="4 7" id="KW-0812">Transmembrane</keyword>
<feature type="non-terminal residue" evidence="9">
    <location>
        <position position="319"/>
    </location>
</feature>
<feature type="chain" id="PRO_5004550370" description="Probable purine permease" evidence="8">
    <location>
        <begin position="19"/>
        <end position="319"/>
    </location>
</feature>
<feature type="transmembrane region" description="Helical" evidence="7">
    <location>
        <begin position="270"/>
        <end position="291"/>
    </location>
</feature>
<evidence type="ECO:0000313" key="9">
    <source>
        <dbReference type="EMBL" id="EPS67422.1"/>
    </source>
</evidence>
<evidence type="ECO:0000256" key="8">
    <source>
        <dbReference type="SAM" id="SignalP"/>
    </source>
</evidence>
<gene>
    <name evidence="9" type="ORF">M569_07351</name>
</gene>
<dbReference type="SUPFAM" id="SSF103481">
    <property type="entry name" value="Multidrug resistance efflux transporter EmrE"/>
    <property type="match status" value="1"/>
</dbReference>
<feature type="transmembrane region" description="Helical" evidence="7">
    <location>
        <begin position="163"/>
        <end position="188"/>
    </location>
</feature>
<name>S8E514_9LAMI</name>
<dbReference type="Proteomes" id="UP000015453">
    <property type="component" value="Unassembled WGS sequence"/>
</dbReference>
<feature type="transmembrane region" description="Helical" evidence="7">
    <location>
        <begin position="200"/>
        <end position="222"/>
    </location>
</feature>
<comment type="caution">
    <text evidence="9">The sequence shown here is derived from an EMBL/GenBank/DDBJ whole genome shotgun (WGS) entry which is preliminary data.</text>
</comment>
<dbReference type="PANTHER" id="PTHR31376">
    <property type="entry name" value="OS09G0467300 PROTEIN-RELATED"/>
    <property type="match status" value="1"/>
</dbReference>
<dbReference type="AlphaFoldDB" id="S8E514"/>
<feature type="transmembrane region" description="Helical" evidence="7">
    <location>
        <begin position="75"/>
        <end position="94"/>
    </location>
</feature>
<keyword evidence="10" id="KW-1185">Reference proteome</keyword>
<comment type="similarity">
    <text evidence="2 7">Belongs to the purine permeases (TC 2.A.7.14) family.</text>
</comment>
<organism evidence="9 10">
    <name type="scientific">Genlisea aurea</name>
    <dbReference type="NCBI Taxonomy" id="192259"/>
    <lineage>
        <taxon>Eukaryota</taxon>
        <taxon>Viridiplantae</taxon>
        <taxon>Streptophyta</taxon>
        <taxon>Embryophyta</taxon>
        <taxon>Tracheophyta</taxon>
        <taxon>Spermatophyta</taxon>
        <taxon>Magnoliopsida</taxon>
        <taxon>eudicotyledons</taxon>
        <taxon>Gunneridae</taxon>
        <taxon>Pentapetalae</taxon>
        <taxon>asterids</taxon>
        <taxon>lamiids</taxon>
        <taxon>Lamiales</taxon>
        <taxon>Lentibulariaceae</taxon>
        <taxon>Genlisea</taxon>
    </lineage>
</organism>
<evidence type="ECO:0000256" key="6">
    <source>
        <dbReference type="ARBA" id="ARBA00023136"/>
    </source>
</evidence>
<dbReference type="InterPro" id="IPR030182">
    <property type="entry name" value="PUP_plant"/>
</dbReference>
<proteinExistence type="inferred from homology"/>
<dbReference type="GO" id="GO:0016020">
    <property type="term" value="C:membrane"/>
    <property type="evidence" value="ECO:0007669"/>
    <property type="project" value="UniProtKB-SubCell"/>
</dbReference>
<comment type="subcellular location">
    <subcellularLocation>
        <location evidence="1 7">Membrane</location>
        <topology evidence="1 7">Multi-pass membrane protein</topology>
    </subcellularLocation>
</comment>
<sequence>MRMIFLIMNAALLTVGSCAGPLIMRLYFTRGGNRIWFSSWLESAGFPIILIPLIYSYCAGRGTHPSGIISMNPKLCSAAAVVGVLAGLDNYLYAYGVAKLPVSTSSLIIASQLGFTAVFAYLIVKQKFTAFSINAVVLLTVAAGILALHSNGDRPKGESNGDYYTGFVLTLAAAALYGLMLPLVELAYAKTGQDLNYDAVLKFQFVLGFFATLACTIGMAVSGDFPAIPTEARGFQLGEGRYYAVVVSSAIIWQCFFLGNIGVIFYSSALLSGVLISVLLPPTEILAVLFFREKFQAEKGVSLFLSLFGFVSYFYGEYK</sequence>
<evidence type="ECO:0000256" key="4">
    <source>
        <dbReference type="ARBA" id="ARBA00022692"/>
    </source>
</evidence>
<feature type="transmembrane region" description="Helical" evidence="7">
    <location>
        <begin position="297"/>
        <end position="316"/>
    </location>
</feature>
<evidence type="ECO:0000313" key="10">
    <source>
        <dbReference type="Proteomes" id="UP000015453"/>
    </source>
</evidence>
<dbReference type="GO" id="GO:0005345">
    <property type="term" value="F:purine nucleobase transmembrane transporter activity"/>
    <property type="evidence" value="ECO:0007669"/>
    <property type="project" value="UniProtKB-UniRule"/>
</dbReference>
<protein>
    <recommendedName>
        <fullName evidence="7">Probable purine permease</fullName>
    </recommendedName>
</protein>
<accession>S8E514</accession>
<keyword evidence="6 7" id="KW-0472">Membrane</keyword>
<reference evidence="9 10" key="1">
    <citation type="journal article" date="2013" name="BMC Genomics">
        <title>The miniature genome of a carnivorous plant Genlisea aurea contains a low number of genes and short non-coding sequences.</title>
        <authorList>
            <person name="Leushkin E.V."/>
            <person name="Sutormin R.A."/>
            <person name="Nabieva E.R."/>
            <person name="Penin A.A."/>
            <person name="Kondrashov A.S."/>
            <person name="Logacheva M.D."/>
        </authorList>
    </citation>
    <scope>NUCLEOTIDE SEQUENCE [LARGE SCALE GENOMIC DNA]</scope>
</reference>
<dbReference type="OrthoDB" id="1865379at2759"/>
<dbReference type="Pfam" id="PF16913">
    <property type="entry name" value="PUNUT"/>
    <property type="match status" value="1"/>
</dbReference>
<comment type="caution">
    <text evidence="7">Lacks conserved residue(s) required for the propagation of feature annotation.</text>
</comment>
<evidence type="ECO:0000256" key="1">
    <source>
        <dbReference type="ARBA" id="ARBA00004141"/>
    </source>
</evidence>
<evidence type="ECO:0000256" key="5">
    <source>
        <dbReference type="ARBA" id="ARBA00022989"/>
    </source>
</evidence>
<dbReference type="PROSITE" id="PS51257">
    <property type="entry name" value="PROKAR_LIPOPROTEIN"/>
    <property type="match status" value="1"/>
</dbReference>
<feature type="transmembrane region" description="Helical" evidence="7">
    <location>
        <begin position="242"/>
        <end position="263"/>
    </location>
</feature>
<keyword evidence="3 7" id="KW-0813">Transport</keyword>
<feature type="transmembrane region" description="Helical" evidence="7">
    <location>
        <begin position="35"/>
        <end position="55"/>
    </location>
</feature>
<dbReference type="EMBL" id="AUSU01003119">
    <property type="protein sequence ID" value="EPS67422.1"/>
    <property type="molecule type" value="Genomic_DNA"/>
</dbReference>
<feature type="transmembrane region" description="Helical" evidence="7">
    <location>
        <begin position="131"/>
        <end position="151"/>
    </location>
</feature>
<keyword evidence="5 7" id="KW-1133">Transmembrane helix</keyword>
<evidence type="ECO:0000256" key="7">
    <source>
        <dbReference type="RuleBase" id="RU368015"/>
    </source>
</evidence>
<keyword evidence="8" id="KW-0732">Signal</keyword>
<dbReference type="PANTHER" id="PTHR31376:SF1">
    <property type="entry name" value="PURINE PERMEASE 2"/>
    <property type="match status" value="1"/>
</dbReference>
<dbReference type="InterPro" id="IPR037185">
    <property type="entry name" value="EmrE-like"/>
</dbReference>